<gene>
    <name evidence="3" type="primary">LOC106177475</name>
</gene>
<dbReference type="Gene3D" id="3.10.100.10">
    <property type="entry name" value="Mannose-Binding Protein A, subunit A"/>
    <property type="match status" value="1"/>
</dbReference>
<protein>
    <submittedName>
        <fullName evidence="3">Uncharacterized protein LOC106177475</fullName>
    </submittedName>
</protein>
<dbReference type="GeneID" id="106177475"/>
<dbReference type="PROSITE" id="PS50041">
    <property type="entry name" value="C_TYPE_LECTIN_2"/>
    <property type="match status" value="1"/>
</dbReference>
<dbReference type="InParanoid" id="A0A1S3JZL0"/>
<dbReference type="Pfam" id="PF00059">
    <property type="entry name" value="Lectin_C"/>
    <property type="match status" value="1"/>
</dbReference>
<reference evidence="3" key="1">
    <citation type="submission" date="2025-08" db="UniProtKB">
        <authorList>
            <consortium name="RefSeq"/>
        </authorList>
    </citation>
    <scope>IDENTIFICATION</scope>
    <source>
        <tissue evidence="3">Gonads</tissue>
    </source>
</reference>
<evidence type="ECO:0000313" key="3">
    <source>
        <dbReference type="RefSeq" id="XP_013415717.1"/>
    </source>
</evidence>
<organism evidence="2 3">
    <name type="scientific">Lingula anatina</name>
    <name type="common">Brachiopod</name>
    <name type="synonym">Lingula unguis</name>
    <dbReference type="NCBI Taxonomy" id="7574"/>
    <lineage>
        <taxon>Eukaryota</taxon>
        <taxon>Metazoa</taxon>
        <taxon>Spiralia</taxon>
        <taxon>Lophotrochozoa</taxon>
        <taxon>Brachiopoda</taxon>
        <taxon>Linguliformea</taxon>
        <taxon>Lingulata</taxon>
        <taxon>Lingulida</taxon>
        <taxon>Linguloidea</taxon>
        <taxon>Lingulidae</taxon>
        <taxon>Lingula</taxon>
    </lineage>
</organism>
<dbReference type="KEGG" id="lak:106177475"/>
<evidence type="ECO:0000259" key="1">
    <source>
        <dbReference type="PROSITE" id="PS50041"/>
    </source>
</evidence>
<keyword evidence="2" id="KW-1185">Reference proteome</keyword>
<proteinExistence type="predicted"/>
<dbReference type="SUPFAM" id="SSF56436">
    <property type="entry name" value="C-type lectin-like"/>
    <property type="match status" value="1"/>
</dbReference>
<dbReference type="RefSeq" id="XP_013415717.1">
    <property type="nucleotide sequence ID" value="XM_013560263.1"/>
</dbReference>
<dbReference type="InterPro" id="IPR001304">
    <property type="entry name" value="C-type_lectin-like"/>
</dbReference>
<dbReference type="AlphaFoldDB" id="A0A1S3JZL0"/>
<dbReference type="Proteomes" id="UP000085678">
    <property type="component" value="Unplaced"/>
</dbReference>
<sequence>MKACSSLSPLSHLMTVKNRYEYQNIIRFLSAAAEYWIGDDSASSSSSLNNGGTKLGGGGGGYTNWAVGYPSARSLTDCVELSGKSGAFLWKGAPCWETRPFICALRPKDSMAPIVG</sequence>
<evidence type="ECO:0000313" key="2">
    <source>
        <dbReference type="Proteomes" id="UP000085678"/>
    </source>
</evidence>
<feature type="domain" description="C-type lectin" evidence="1">
    <location>
        <begin position="1"/>
        <end position="104"/>
    </location>
</feature>
<dbReference type="InterPro" id="IPR016186">
    <property type="entry name" value="C-type_lectin-like/link_sf"/>
</dbReference>
<dbReference type="CDD" id="cd00037">
    <property type="entry name" value="CLECT"/>
    <property type="match status" value="1"/>
</dbReference>
<accession>A0A1S3JZL0</accession>
<name>A0A1S3JZL0_LINAN</name>
<dbReference type="InterPro" id="IPR016187">
    <property type="entry name" value="CTDL_fold"/>
</dbReference>